<comment type="similarity">
    <text evidence="13">Belongs to the adenylyl cyclase class-4/guanylyl cyclase family.</text>
</comment>
<dbReference type="InterPro" id="IPR011645">
    <property type="entry name" value="HNOB_dom_associated"/>
</dbReference>
<dbReference type="InterPro" id="IPR018297">
    <property type="entry name" value="A/G_cyclase_CS"/>
</dbReference>
<feature type="transmembrane region" description="Helical" evidence="15">
    <location>
        <begin position="457"/>
        <end position="480"/>
    </location>
</feature>
<dbReference type="SUPFAM" id="SSF55073">
    <property type="entry name" value="Nucleotide cyclase"/>
    <property type="match status" value="1"/>
</dbReference>
<dbReference type="GO" id="GO:0004383">
    <property type="term" value="F:guanylate cyclase activity"/>
    <property type="evidence" value="ECO:0007669"/>
    <property type="project" value="UniProtKB-EC"/>
</dbReference>
<dbReference type="InterPro" id="IPR028082">
    <property type="entry name" value="Peripla_BP_I"/>
</dbReference>
<keyword evidence="10" id="KW-0325">Glycoprotein</keyword>
<dbReference type="Gene3D" id="3.30.70.1230">
    <property type="entry name" value="Nucleotide cyclase"/>
    <property type="match status" value="1"/>
</dbReference>
<dbReference type="GO" id="GO:0004016">
    <property type="term" value="F:adenylate cyclase activity"/>
    <property type="evidence" value="ECO:0007669"/>
    <property type="project" value="TreeGrafter"/>
</dbReference>
<dbReference type="PROSITE" id="PS50011">
    <property type="entry name" value="PROTEIN_KINASE_DOM"/>
    <property type="match status" value="1"/>
</dbReference>
<evidence type="ECO:0000256" key="7">
    <source>
        <dbReference type="ARBA" id="ARBA00023134"/>
    </source>
</evidence>
<feature type="domain" description="Protein kinase" evidence="16">
    <location>
        <begin position="546"/>
        <end position="830"/>
    </location>
</feature>
<evidence type="ECO:0000256" key="15">
    <source>
        <dbReference type="SAM" id="Phobius"/>
    </source>
</evidence>
<dbReference type="RefSeq" id="XP_055862896.1">
    <property type="nucleotide sequence ID" value="XM_056006921.1"/>
</dbReference>
<dbReference type="GO" id="GO:0007168">
    <property type="term" value="P:receptor guanylyl cyclase signaling pathway"/>
    <property type="evidence" value="ECO:0007669"/>
    <property type="project" value="TreeGrafter"/>
</dbReference>
<evidence type="ECO:0000259" key="16">
    <source>
        <dbReference type="PROSITE" id="PS50011"/>
    </source>
</evidence>
<name>A0A9W2YJA4_BIOGL</name>
<sequence>MCFSFLKTRGKFKFTTDLSYTILFLLAFHVFVASNVLSALGATKIGLLVPHVGGGAGTPPRVNASDGRPVWPVDYKKVVSDVIFRTRTWLDEQNQTGRKWQEFDLVWGDTGKCDEKTVLGETVKMKESSVGIIIGPPCTLSVRVVALLGSYSGIPVVTWAPVHRDVIGENSQDGVISTFGTYDDFASAAIVVMRHLKWTKTAFLYEKEGDCGYLIDELRNRYLGENEFTEALVVQTRPGYNSTIADGLARTKSLTRTIVVCSSHDIMQTILVTAETLKMTSGHYAFLYLSFDFSPFEFRKSRKRDDGGGGNKEEMMGCVLQLGHFPNLDNHQSLKQGAVTEYGLPESLVTRWHYFHDAVALAVVMAATRDDSNFSLNGYTIPAPHLQTGAIRINDQGVRRSAFHLVHYQNARQSTVAMVTADLDLLTPEALVWPGGRVPVSQLTCDSHEQGCTDNTAIIAGSVVGVLLLAVVMVITIIFYRKYKRRDIGESSEWIVEDKEVKRRKVKVNAINSNTTTTTSTGNNAGYSNGVTTSCNGSVKKRLVRMETRGTIGLGSNCSLDKSMLYAPIGNYKDMVVAVKHVRWTHVQLGKKEMLQDLKMVKELSHDNVNQFIGACVSSTPGATYILFRYCSKGSLQDVLENDDIKLDWMFKLSFALDLARGMEYLHKTPLRSHGNLKSSNCVIDSRWVLKITDFGAIVSYRKPGTDGDIGNKAYYTSLLWCAPEILRMSKRPQKGTQKGDVYSFGIILQEILLRCAPYLYNNKDTGEIISLVKSKGQGRPYRPVLPNETDCPAKASALMVSCWSEEPEARPDFHNIRKRLREFNGHKRFNIMDNMLQMLESYSSNLELLVNERTEELEAEKRKTDTLLYQMLPPLVAEQLKSGMCVIPEFFENVSIFFSDIVGFTAIASQSKPLEIVDLLNDLYTCFDEVIARRDVYKVETIGDAYMCVSGCPKRNGPRHAGEIANMALDLISAVTHFRIRHKPEERLNLRIGLHTGPCAAGVVGRTMPRYCLFGDTVNMASRMESTGKALHIHMSSEMKDALDDLDWGFLMVDRGFIDVKGKGLHKTFWLAGKKNYKKPLPESLVALQKSLEEGGNPPTPSYCTLTVGDSMFSALRKTSITISNITVENTPYTSDSEDAVSIQGHSSCCEPGVRSLNALFSSSVPGPKRRHATVQPADFVLAAQSAGVGDKGKGGDRALADLKPKSSVLGSIDSNLDKDASAYEAASEGRDKFSPLKQPVKKDSACYSLIDIRSDNEANKTDADATSGSMIDLTKLDADIVSVINCENRSVFGDTGVIEPPEPLRESKVARKKYMDRRKLSGSEDIPRIEIT</sequence>
<feature type="domain" description="Guanylate cyclase" evidence="17">
    <location>
        <begin position="896"/>
        <end position="1026"/>
    </location>
</feature>
<keyword evidence="18" id="KW-1185">Reference proteome</keyword>
<evidence type="ECO:0000256" key="9">
    <source>
        <dbReference type="ARBA" id="ARBA00023170"/>
    </source>
</evidence>
<dbReference type="Gene3D" id="1.10.510.10">
    <property type="entry name" value="Transferase(Phosphotransferase) domain 1"/>
    <property type="match status" value="1"/>
</dbReference>
<dbReference type="GO" id="GO:0001653">
    <property type="term" value="F:peptide receptor activity"/>
    <property type="evidence" value="ECO:0007669"/>
    <property type="project" value="TreeGrafter"/>
</dbReference>
<dbReference type="SMART" id="SM00044">
    <property type="entry name" value="CYCc"/>
    <property type="match status" value="1"/>
</dbReference>
<keyword evidence="7" id="KW-0342">GTP-binding</keyword>
<evidence type="ECO:0000256" key="10">
    <source>
        <dbReference type="ARBA" id="ARBA00023180"/>
    </source>
</evidence>
<comment type="subcellular location">
    <subcellularLocation>
        <location evidence="1">Membrane</location>
        <topology evidence="1">Single-pass type I membrane protein</topology>
    </subcellularLocation>
</comment>
<evidence type="ECO:0000256" key="12">
    <source>
        <dbReference type="ARBA" id="ARBA00023293"/>
    </source>
</evidence>
<keyword evidence="3 15" id="KW-0812">Transmembrane</keyword>
<evidence type="ECO:0000256" key="3">
    <source>
        <dbReference type="ARBA" id="ARBA00022692"/>
    </source>
</evidence>
<dbReference type="Gene3D" id="3.40.50.2300">
    <property type="match status" value="2"/>
</dbReference>
<dbReference type="Pfam" id="PF07714">
    <property type="entry name" value="PK_Tyr_Ser-Thr"/>
    <property type="match status" value="1"/>
</dbReference>
<evidence type="ECO:0000313" key="19">
    <source>
        <dbReference type="RefSeq" id="XP_055862896.1"/>
    </source>
</evidence>
<dbReference type="OrthoDB" id="1890790at2759"/>
<evidence type="ECO:0000313" key="18">
    <source>
        <dbReference type="Proteomes" id="UP001165740"/>
    </source>
</evidence>
<evidence type="ECO:0000256" key="14">
    <source>
        <dbReference type="RuleBase" id="RU003431"/>
    </source>
</evidence>
<dbReference type="InterPro" id="IPR001245">
    <property type="entry name" value="Ser-Thr/Tyr_kinase_cat_dom"/>
</dbReference>
<evidence type="ECO:0000259" key="17">
    <source>
        <dbReference type="PROSITE" id="PS50125"/>
    </source>
</evidence>
<dbReference type="FunFam" id="3.30.70.1230:FF:000004">
    <property type="entry name" value="Guanylate cyclase"/>
    <property type="match status" value="1"/>
</dbReference>
<keyword evidence="5" id="KW-0547">Nucleotide-binding</keyword>
<protein>
    <recommendedName>
        <fullName evidence="2 14">Guanylate cyclase</fullName>
        <ecNumber evidence="2 14">4.6.1.2</ecNumber>
    </recommendedName>
</protein>
<keyword evidence="8 15" id="KW-0472">Membrane</keyword>
<dbReference type="GO" id="GO:0005524">
    <property type="term" value="F:ATP binding"/>
    <property type="evidence" value="ECO:0007669"/>
    <property type="project" value="InterPro"/>
</dbReference>
<dbReference type="PROSITE" id="PS00452">
    <property type="entry name" value="GUANYLATE_CYCLASE_1"/>
    <property type="match status" value="1"/>
</dbReference>
<dbReference type="OMA" id="HISADMN"/>
<keyword evidence="12 14" id="KW-0141">cGMP biosynthesis</keyword>
<reference evidence="19" key="1">
    <citation type="submission" date="2025-08" db="UniProtKB">
        <authorList>
            <consortium name="RefSeq"/>
        </authorList>
    </citation>
    <scope>IDENTIFICATION</scope>
</reference>
<dbReference type="GO" id="GO:0035556">
    <property type="term" value="P:intracellular signal transduction"/>
    <property type="evidence" value="ECO:0007669"/>
    <property type="project" value="InterPro"/>
</dbReference>
<dbReference type="InterPro" id="IPR000719">
    <property type="entry name" value="Prot_kinase_dom"/>
</dbReference>
<dbReference type="GO" id="GO:0004672">
    <property type="term" value="F:protein kinase activity"/>
    <property type="evidence" value="ECO:0007669"/>
    <property type="project" value="InterPro"/>
</dbReference>
<organism evidence="18 19">
    <name type="scientific">Biomphalaria glabrata</name>
    <name type="common">Bloodfluke planorb</name>
    <name type="synonym">Freshwater snail</name>
    <dbReference type="NCBI Taxonomy" id="6526"/>
    <lineage>
        <taxon>Eukaryota</taxon>
        <taxon>Metazoa</taxon>
        <taxon>Spiralia</taxon>
        <taxon>Lophotrochozoa</taxon>
        <taxon>Mollusca</taxon>
        <taxon>Gastropoda</taxon>
        <taxon>Heterobranchia</taxon>
        <taxon>Euthyneura</taxon>
        <taxon>Panpulmonata</taxon>
        <taxon>Hygrophila</taxon>
        <taxon>Lymnaeoidea</taxon>
        <taxon>Planorbidae</taxon>
        <taxon>Biomphalaria</taxon>
    </lineage>
</organism>
<dbReference type="Gene3D" id="6.10.250.780">
    <property type="match status" value="1"/>
</dbReference>
<keyword evidence="4" id="KW-0732">Signal</keyword>
<evidence type="ECO:0000256" key="2">
    <source>
        <dbReference type="ARBA" id="ARBA00012202"/>
    </source>
</evidence>
<comment type="catalytic activity">
    <reaction evidence="14">
        <text>GTP = 3',5'-cyclic GMP + diphosphate</text>
        <dbReference type="Rhea" id="RHEA:13665"/>
        <dbReference type="ChEBI" id="CHEBI:33019"/>
        <dbReference type="ChEBI" id="CHEBI:37565"/>
        <dbReference type="ChEBI" id="CHEBI:57746"/>
        <dbReference type="EC" id="4.6.1.2"/>
    </reaction>
</comment>
<dbReference type="Pfam" id="PF07701">
    <property type="entry name" value="HNOBA"/>
    <property type="match status" value="1"/>
</dbReference>
<keyword evidence="9" id="KW-0675">Receptor</keyword>
<dbReference type="GeneID" id="106067796"/>
<proteinExistence type="inferred from homology"/>
<evidence type="ECO:0000256" key="4">
    <source>
        <dbReference type="ARBA" id="ARBA00022729"/>
    </source>
</evidence>
<dbReference type="CDD" id="cd07302">
    <property type="entry name" value="CHD"/>
    <property type="match status" value="1"/>
</dbReference>
<dbReference type="PANTHER" id="PTHR11920:SF335">
    <property type="entry name" value="GUANYLATE CYCLASE"/>
    <property type="match status" value="1"/>
</dbReference>
<dbReference type="Pfam" id="PF01094">
    <property type="entry name" value="ANF_receptor"/>
    <property type="match status" value="1"/>
</dbReference>
<dbReference type="GO" id="GO:0005525">
    <property type="term" value="F:GTP binding"/>
    <property type="evidence" value="ECO:0007669"/>
    <property type="project" value="UniProtKB-KW"/>
</dbReference>
<evidence type="ECO:0000256" key="13">
    <source>
        <dbReference type="RuleBase" id="RU000405"/>
    </source>
</evidence>
<dbReference type="GO" id="GO:0005886">
    <property type="term" value="C:plasma membrane"/>
    <property type="evidence" value="ECO:0007669"/>
    <property type="project" value="TreeGrafter"/>
</dbReference>
<dbReference type="PANTHER" id="PTHR11920">
    <property type="entry name" value="GUANYLYL CYCLASE"/>
    <property type="match status" value="1"/>
</dbReference>
<evidence type="ECO:0000256" key="6">
    <source>
        <dbReference type="ARBA" id="ARBA00022989"/>
    </source>
</evidence>
<evidence type="ECO:0000256" key="11">
    <source>
        <dbReference type="ARBA" id="ARBA00023239"/>
    </source>
</evidence>
<gene>
    <name evidence="19" type="primary">LOC106067796</name>
</gene>
<dbReference type="Pfam" id="PF00211">
    <property type="entry name" value="Guanylate_cyc"/>
    <property type="match status" value="1"/>
</dbReference>
<keyword evidence="6 15" id="KW-1133">Transmembrane helix</keyword>
<evidence type="ECO:0000256" key="5">
    <source>
        <dbReference type="ARBA" id="ARBA00022741"/>
    </source>
</evidence>
<evidence type="ECO:0000256" key="1">
    <source>
        <dbReference type="ARBA" id="ARBA00004479"/>
    </source>
</evidence>
<dbReference type="InterPro" id="IPR029787">
    <property type="entry name" value="Nucleotide_cyclase"/>
</dbReference>
<dbReference type="Proteomes" id="UP001165740">
    <property type="component" value="Chromosome 12"/>
</dbReference>
<dbReference type="SUPFAM" id="SSF53822">
    <property type="entry name" value="Periplasmic binding protein-like I"/>
    <property type="match status" value="1"/>
</dbReference>
<dbReference type="EC" id="4.6.1.2" evidence="2 14"/>
<dbReference type="InterPro" id="IPR011009">
    <property type="entry name" value="Kinase-like_dom_sf"/>
</dbReference>
<evidence type="ECO:0000256" key="8">
    <source>
        <dbReference type="ARBA" id="ARBA00023136"/>
    </source>
</evidence>
<dbReference type="InterPro" id="IPR050401">
    <property type="entry name" value="Cyclic_nucleotide_synthase"/>
</dbReference>
<dbReference type="PROSITE" id="PS50125">
    <property type="entry name" value="GUANYLATE_CYCLASE_2"/>
    <property type="match status" value="1"/>
</dbReference>
<dbReference type="InterPro" id="IPR001828">
    <property type="entry name" value="ANF_lig-bd_rcpt"/>
</dbReference>
<keyword evidence="11 13" id="KW-0456">Lyase</keyword>
<dbReference type="SUPFAM" id="SSF56112">
    <property type="entry name" value="Protein kinase-like (PK-like)"/>
    <property type="match status" value="1"/>
</dbReference>
<dbReference type="InterPro" id="IPR001054">
    <property type="entry name" value="A/G_cyclase"/>
</dbReference>
<accession>A0A9W2YJA4</accession>